<dbReference type="CDD" id="cd03028">
    <property type="entry name" value="GRX_PICOT_like"/>
    <property type="match status" value="1"/>
</dbReference>
<keyword evidence="2" id="KW-0408">Iron</keyword>
<dbReference type="GO" id="GO:0015036">
    <property type="term" value="F:disulfide oxidoreductase activity"/>
    <property type="evidence" value="ECO:0007669"/>
    <property type="project" value="UniProtKB-ARBA"/>
</dbReference>
<dbReference type="OrthoDB" id="415696at2759"/>
<name>G7EAV6_MIXOS</name>
<dbReference type="InParanoid" id="G7EAV6"/>
<comment type="caution">
    <text evidence="7">The sequence shown here is derived from an EMBL/GenBank/DDBJ whole genome shotgun (WGS) entry which is preliminary data.</text>
</comment>
<dbReference type="SUPFAM" id="SSF52833">
    <property type="entry name" value="Thioredoxin-like"/>
    <property type="match status" value="2"/>
</dbReference>
<feature type="region of interest" description="Disordered" evidence="4">
    <location>
        <begin position="115"/>
        <end position="165"/>
    </location>
</feature>
<evidence type="ECO:0000256" key="4">
    <source>
        <dbReference type="SAM" id="MobiDB-lite"/>
    </source>
</evidence>
<dbReference type="eggNOG" id="KOG0911">
    <property type="taxonomic scope" value="Eukaryota"/>
</dbReference>
<reference evidence="7 8" key="2">
    <citation type="journal article" date="2012" name="Open Biol.">
        <title>Characteristics of nucleosomes and linker DNA regions on the genome of the basidiomycete Mixia osmundae revealed by mono- and dinucleosome mapping.</title>
        <authorList>
            <person name="Nishida H."/>
            <person name="Kondo S."/>
            <person name="Matsumoto T."/>
            <person name="Suzuki Y."/>
            <person name="Yoshikawa H."/>
            <person name="Taylor T.D."/>
            <person name="Sugiyama J."/>
        </authorList>
    </citation>
    <scope>NUCLEOTIDE SEQUENCE [LARGE SCALE GENOMIC DNA]</scope>
    <source>
        <strain evidence="8">CBS 9802 / IAM 14324 / JCM 22182 / KY 12970</strain>
    </source>
</reference>
<dbReference type="Pfam" id="PF00085">
    <property type="entry name" value="Thioredoxin"/>
    <property type="match status" value="1"/>
</dbReference>
<dbReference type="Gene3D" id="3.40.30.10">
    <property type="entry name" value="Glutaredoxin"/>
    <property type="match status" value="2"/>
</dbReference>
<feature type="domain" description="Glutaredoxin" evidence="6">
    <location>
        <begin position="180"/>
        <end position="244"/>
    </location>
</feature>
<keyword evidence="8" id="KW-1185">Reference proteome</keyword>
<dbReference type="InterPro" id="IPR036249">
    <property type="entry name" value="Thioredoxin-like_sf"/>
</dbReference>
<evidence type="ECO:0000313" key="7">
    <source>
        <dbReference type="EMBL" id="GAA99966.1"/>
    </source>
</evidence>
<feature type="compositionally biased region" description="Polar residues" evidence="4">
    <location>
        <begin position="140"/>
        <end position="149"/>
    </location>
</feature>
<dbReference type="OMA" id="WAEPCKT"/>
<feature type="domain" description="Thioredoxin" evidence="5">
    <location>
        <begin position="9"/>
        <end position="103"/>
    </location>
</feature>
<dbReference type="GO" id="GO:0051537">
    <property type="term" value="F:2 iron, 2 sulfur cluster binding"/>
    <property type="evidence" value="ECO:0007669"/>
    <property type="project" value="TreeGrafter"/>
</dbReference>
<dbReference type="AlphaFoldDB" id="G7EAV6"/>
<dbReference type="FunFam" id="3.40.30.10:FF:000012">
    <property type="entry name" value="Monothiol glutaredoxin"/>
    <property type="match status" value="1"/>
</dbReference>
<dbReference type="InterPro" id="IPR013766">
    <property type="entry name" value="Thioredoxin_domain"/>
</dbReference>
<dbReference type="GO" id="GO:0006879">
    <property type="term" value="P:intracellular iron ion homeostasis"/>
    <property type="evidence" value="ECO:0007669"/>
    <property type="project" value="TreeGrafter"/>
</dbReference>
<dbReference type="GO" id="GO:0046872">
    <property type="term" value="F:metal ion binding"/>
    <property type="evidence" value="ECO:0007669"/>
    <property type="project" value="UniProtKB-KW"/>
</dbReference>
<dbReference type="HOGENOM" id="CLU_026126_12_0_1"/>
<evidence type="ECO:0000256" key="2">
    <source>
        <dbReference type="ARBA" id="ARBA00023004"/>
    </source>
</evidence>
<reference evidence="7 8" key="1">
    <citation type="journal article" date="2011" name="J. Gen. Appl. Microbiol.">
        <title>Draft genome sequencing of the enigmatic basidiomycete Mixia osmundae.</title>
        <authorList>
            <person name="Nishida H."/>
            <person name="Nagatsuka Y."/>
            <person name="Sugiyama J."/>
        </authorList>
    </citation>
    <scope>NUCLEOTIDE SEQUENCE [LARGE SCALE GENOMIC DNA]</scope>
    <source>
        <strain evidence="8">CBS 9802 / IAM 14324 / JCM 22182 / KY 12970</strain>
    </source>
</reference>
<dbReference type="PANTHER" id="PTHR10293">
    <property type="entry name" value="GLUTAREDOXIN FAMILY MEMBER"/>
    <property type="match status" value="1"/>
</dbReference>
<evidence type="ECO:0000259" key="5">
    <source>
        <dbReference type="Pfam" id="PF00085"/>
    </source>
</evidence>
<evidence type="ECO:0000259" key="6">
    <source>
        <dbReference type="Pfam" id="PF00462"/>
    </source>
</evidence>
<keyword evidence="1" id="KW-0479">Metal-binding</keyword>
<dbReference type="GO" id="GO:0005829">
    <property type="term" value="C:cytosol"/>
    <property type="evidence" value="ECO:0007669"/>
    <property type="project" value="TreeGrafter"/>
</dbReference>
<dbReference type="Pfam" id="PF00462">
    <property type="entry name" value="Glutaredoxin"/>
    <property type="match status" value="1"/>
</dbReference>
<evidence type="ECO:0000256" key="3">
    <source>
        <dbReference type="ARBA" id="ARBA00023014"/>
    </source>
</evidence>
<keyword evidence="3" id="KW-0411">Iron-sulfur</keyword>
<dbReference type="FunCoup" id="G7EAV6">
    <property type="interactions" value="379"/>
</dbReference>
<dbReference type="InterPro" id="IPR004480">
    <property type="entry name" value="Monothiol_GRX-rel"/>
</dbReference>
<dbReference type="PANTHER" id="PTHR10293:SF73">
    <property type="entry name" value="GLUTAREDOXIN-3"/>
    <property type="match status" value="1"/>
</dbReference>
<dbReference type="EMBL" id="BABT02000252">
    <property type="protein sequence ID" value="GAA99966.1"/>
    <property type="molecule type" value="Genomic_DNA"/>
</dbReference>
<organism evidence="7 8">
    <name type="scientific">Mixia osmundae (strain CBS 9802 / IAM 14324 / JCM 22182 / KY 12970)</name>
    <dbReference type="NCBI Taxonomy" id="764103"/>
    <lineage>
        <taxon>Eukaryota</taxon>
        <taxon>Fungi</taxon>
        <taxon>Dikarya</taxon>
        <taxon>Basidiomycota</taxon>
        <taxon>Pucciniomycotina</taxon>
        <taxon>Mixiomycetes</taxon>
        <taxon>Mixiales</taxon>
        <taxon>Mixiaceae</taxon>
        <taxon>Mixia</taxon>
    </lineage>
</organism>
<protein>
    <submittedName>
        <fullName evidence="7">Uncharacterized protein</fullName>
    </submittedName>
</protein>
<dbReference type="RefSeq" id="XP_014565538.1">
    <property type="nucleotide sequence ID" value="XM_014710052.1"/>
</dbReference>
<dbReference type="Proteomes" id="UP000009131">
    <property type="component" value="Unassembled WGS sequence"/>
</dbReference>
<dbReference type="GO" id="GO:0005634">
    <property type="term" value="C:nucleus"/>
    <property type="evidence" value="ECO:0007669"/>
    <property type="project" value="TreeGrafter"/>
</dbReference>
<sequence>MAVHVVQSPADLQSKLNEDLERVTLLNFRADWAEPCQAMDQVALHLSQHYPASKLLVLSIDAEEQEDISESFQVDAVPYTILLRGHQLLERLSGAQAELLNQKVKLHINSKARPAVPLSKTTQAPEAPPKAAYHADAKETAQTTASNDTAHGPMPIAEDEEEPEADLTARCQELMTAAPVMLFMKGDPTMPRCGFSQKTVALLRKENVDFDSFDILQDESVRQHLKKLNQWPTFPQLIVKGDFVGGLDILTEMIDTGELKELLAAA</sequence>
<evidence type="ECO:0000256" key="1">
    <source>
        <dbReference type="ARBA" id="ARBA00022723"/>
    </source>
</evidence>
<dbReference type="PROSITE" id="PS51354">
    <property type="entry name" value="GLUTAREDOXIN_2"/>
    <property type="match status" value="1"/>
</dbReference>
<dbReference type="STRING" id="764103.G7EAV6"/>
<evidence type="ECO:0000313" key="8">
    <source>
        <dbReference type="Proteomes" id="UP000009131"/>
    </source>
</evidence>
<proteinExistence type="predicted"/>
<gene>
    <name evidence="7" type="primary">Mo06669</name>
    <name evidence="7" type="ORF">E5Q_06669</name>
</gene>
<dbReference type="InterPro" id="IPR002109">
    <property type="entry name" value="Glutaredoxin"/>
</dbReference>
<accession>G7EAV6</accession>
<dbReference type="InterPro" id="IPR033658">
    <property type="entry name" value="GRX_PICOT-like"/>
</dbReference>